<sequence>MKEKVFEYAVGDSWLLSLQNHRAVYTVKNCFFRETDGKEIYEVEIDGTTVQRLTRNRLHFLLYRYLFKKLKTGKYQKYSGALSADAIRKYYANLRWQEEQRAERVNDLLDSSREYQEIKGEISSLSLKLAKAEYSGADTYEIAKIKTALDASKRERQKLLSRLGIAPEDLKKKVYCAKCGDTGYTPDGKECVCVKVHECEIREYAGAEKCRAKS</sequence>
<dbReference type="AlphaFoldDB" id="A0A9D2CZC5"/>
<reference evidence="1" key="1">
    <citation type="journal article" date="2021" name="PeerJ">
        <title>Extensive microbial diversity within the chicken gut microbiome revealed by metagenomics and culture.</title>
        <authorList>
            <person name="Gilroy R."/>
            <person name="Ravi A."/>
            <person name="Getino M."/>
            <person name="Pursley I."/>
            <person name="Horton D.L."/>
            <person name="Alikhan N.F."/>
            <person name="Baker D."/>
            <person name="Gharbi K."/>
            <person name="Hall N."/>
            <person name="Watson M."/>
            <person name="Adriaenssens E.M."/>
            <person name="Foster-Nyarko E."/>
            <person name="Jarju S."/>
            <person name="Secka A."/>
            <person name="Antonio M."/>
            <person name="Oren A."/>
            <person name="Chaudhuri R.R."/>
            <person name="La Ragione R."/>
            <person name="Hildebrand F."/>
            <person name="Pallen M.J."/>
        </authorList>
    </citation>
    <scope>NUCLEOTIDE SEQUENCE</scope>
    <source>
        <strain evidence="1">CHK187-5294</strain>
    </source>
</reference>
<gene>
    <name evidence="1" type="ORF">H9727_05230</name>
</gene>
<comment type="caution">
    <text evidence="1">The sequence shown here is derived from an EMBL/GenBank/DDBJ whole genome shotgun (WGS) entry which is preliminary data.</text>
</comment>
<accession>A0A9D2CZC5</accession>
<dbReference type="EMBL" id="DXCL01000026">
    <property type="protein sequence ID" value="HIZ03670.1"/>
    <property type="molecule type" value="Genomic_DNA"/>
</dbReference>
<protein>
    <submittedName>
        <fullName evidence="1">Uncharacterized protein</fullName>
    </submittedName>
</protein>
<evidence type="ECO:0000313" key="1">
    <source>
        <dbReference type="EMBL" id="HIZ03670.1"/>
    </source>
</evidence>
<proteinExistence type="predicted"/>
<organism evidence="1 2">
    <name type="scientific">Candidatus Borkfalkia avistercoris</name>
    <dbReference type="NCBI Taxonomy" id="2838504"/>
    <lineage>
        <taxon>Bacteria</taxon>
        <taxon>Bacillati</taxon>
        <taxon>Bacillota</taxon>
        <taxon>Clostridia</taxon>
        <taxon>Christensenellales</taxon>
        <taxon>Christensenellaceae</taxon>
        <taxon>Candidatus Borkfalkia</taxon>
    </lineage>
</organism>
<reference evidence="1" key="2">
    <citation type="submission" date="2021-04" db="EMBL/GenBank/DDBJ databases">
        <authorList>
            <person name="Gilroy R."/>
        </authorList>
    </citation>
    <scope>NUCLEOTIDE SEQUENCE</scope>
    <source>
        <strain evidence="1">CHK187-5294</strain>
    </source>
</reference>
<evidence type="ECO:0000313" key="2">
    <source>
        <dbReference type="Proteomes" id="UP000824132"/>
    </source>
</evidence>
<name>A0A9D2CZC5_9FIRM</name>
<dbReference type="Proteomes" id="UP000824132">
    <property type="component" value="Unassembled WGS sequence"/>
</dbReference>